<dbReference type="Proteomes" id="UP000009888">
    <property type="component" value="Unassembled WGS sequence"/>
</dbReference>
<name>K9EW56_9ACTO</name>
<dbReference type="HOGENOM" id="CLU_2056320_0_0_11"/>
<keyword evidence="2" id="KW-1185">Reference proteome</keyword>
<protein>
    <submittedName>
        <fullName evidence="1">Uncharacterized protein</fullName>
    </submittedName>
</protein>
<comment type="caution">
    <text evidence="1">The sequence shown here is derived from an EMBL/GenBank/DDBJ whole genome shotgun (WGS) entry which is preliminary data.</text>
</comment>
<dbReference type="PATRIC" id="fig|883066.3.peg.1030"/>
<reference evidence="1 2" key="1">
    <citation type="submission" date="2012-09" db="EMBL/GenBank/DDBJ databases">
        <title>The Genome Sequence of Actinobaculum massiliae ACS-171-V-COL2.</title>
        <authorList>
            <consortium name="The Broad Institute Genome Sequencing Platform"/>
            <person name="Earl A."/>
            <person name="Ward D."/>
            <person name="Feldgarden M."/>
            <person name="Gevers D."/>
            <person name="Saerens B."/>
            <person name="Vaneechoutte M."/>
            <person name="Walker B."/>
            <person name="Young S.K."/>
            <person name="Zeng Q."/>
            <person name="Gargeya S."/>
            <person name="Fitzgerald M."/>
            <person name="Haas B."/>
            <person name="Abouelleil A."/>
            <person name="Alvarado L."/>
            <person name="Arachchi H.M."/>
            <person name="Berlin A."/>
            <person name="Chapman S.B."/>
            <person name="Goldberg J."/>
            <person name="Griggs A."/>
            <person name="Gujja S."/>
            <person name="Hansen M."/>
            <person name="Howarth C."/>
            <person name="Imamovic A."/>
            <person name="Larimer J."/>
            <person name="McCowen C."/>
            <person name="Montmayeur A."/>
            <person name="Murphy C."/>
            <person name="Neiman D."/>
            <person name="Pearson M."/>
            <person name="Priest M."/>
            <person name="Roberts A."/>
            <person name="Saif S."/>
            <person name="Shea T."/>
            <person name="Sisk P."/>
            <person name="Sykes S."/>
            <person name="Wortman J."/>
            <person name="Nusbaum C."/>
            <person name="Birren B."/>
        </authorList>
    </citation>
    <scope>NUCLEOTIDE SEQUENCE [LARGE SCALE GENOMIC DNA]</scope>
    <source>
        <strain evidence="2">ACS-171-V-Col2</strain>
    </source>
</reference>
<dbReference type="EMBL" id="AGWL01000005">
    <property type="protein sequence ID" value="EKU95227.1"/>
    <property type="molecule type" value="Genomic_DNA"/>
</dbReference>
<accession>K9EW56</accession>
<dbReference type="AlphaFoldDB" id="K9EW56"/>
<sequence>MELRLAQLALDNSEFSRALAYAQDAATTLGATKSPWEAFALLLVARAGAASGGKLVAVEMYERAILAFSAQIEDSSVEVPASGLNAPSPEEVRRGLAAAEQEAGALVGQILDAEDFGGV</sequence>
<evidence type="ECO:0000313" key="2">
    <source>
        <dbReference type="Proteomes" id="UP000009888"/>
    </source>
</evidence>
<organism evidence="1 2">
    <name type="scientific">Actinobaculum massiliense ACS-171-V-Col2</name>
    <dbReference type="NCBI Taxonomy" id="883066"/>
    <lineage>
        <taxon>Bacteria</taxon>
        <taxon>Bacillati</taxon>
        <taxon>Actinomycetota</taxon>
        <taxon>Actinomycetes</taxon>
        <taxon>Actinomycetales</taxon>
        <taxon>Actinomycetaceae</taxon>
        <taxon>Actinobaculum</taxon>
    </lineage>
</organism>
<dbReference type="RefSeq" id="WP_007001194.1">
    <property type="nucleotide sequence ID" value="NZ_JH992955.1"/>
</dbReference>
<gene>
    <name evidence="1" type="ORF">HMPREF9233_00988</name>
</gene>
<proteinExistence type="predicted"/>
<evidence type="ECO:0000313" key="1">
    <source>
        <dbReference type="EMBL" id="EKU95227.1"/>
    </source>
</evidence>